<proteinExistence type="predicted"/>
<dbReference type="Proteomes" id="UP000886858">
    <property type="component" value="Unassembled WGS sequence"/>
</dbReference>
<dbReference type="Pfam" id="PF04294">
    <property type="entry name" value="VanW"/>
    <property type="match status" value="1"/>
</dbReference>
<reference evidence="2" key="1">
    <citation type="journal article" date="2021" name="PeerJ">
        <title>Extensive microbial diversity within the chicken gut microbiome revealed by metagenomics and culture.</title>
        <authorList>
            <person name="Gilroy R."/>
            <person name="Ravi A."/>
            <person name="Getino M."/>
            <person name="Pursley I."/>
            <person name="Horton D.L."/>
            <person name="Alikhan N.F."/>
            <person name="Baker D."/>
            <person name="Gharbi K."/>
            <person name="Hall N."/>
            <person name="Watson M."/>
            <person name="Adriaenssens E.M."/>
            <person name="Foster-Nyarko E."/>
            <person name="Jarju S."/>
            <person name="Secka A."/>
            <person name="Antonio M."/>
            <person name="Oren A."/>
            <person name="Chaudhuri R.R."/>
            <person name="La Ragione R."/>
            <person name="Hildebrand F."/>
            <person name="Pallen M.J."/>
        </authorList>
    </citation>
    <scope>NUCLEOTIDE SEQUENCE</scope>
    <source>
        <strain evidence="2">CHK179-7159</strain>
    </source>
</reference>
<dbReference type="PANTHER" id="PTHR35788:SF1">
    <property type="entry name" value="EXPORTED PROTEIN"/>
    <property type="match status" value="1"/>
</dbReference>
<comment type="caution">
    <text evidence="2">The sequence shown here is derived from an EMBL/GenBank/DDBJ whole genome shotgun (WGS) entry which is preliminary data.</text>
</comment>
<dbReference type="InterPro" id="IPR052913">
    <property type="entry name" value="Glycopeptide_resist_protein"/>
</dbReference>
<dbReference type="EMBL" id="DWYY01000091">
    <property type="protein sequence ID" value="HJA93163.1"/>
    <property type="molecule type" value="Genomic_DNA"/>
</dbReference>
<sequence>MKIRIVSAALSACLLLGTPLPLSAAQALPVGGITTTVSDGRYIDSGWMGQALILTLNGQSWAMGLNLMSDYPVFLSDDGGVRQCVIGDSAVIDVFLSAINEQLKGQIFNSDSPIFDTGTGSYIYNSGQTYYQLNDNVKAWILTTLQQQFAAGKPQTLTLELTDGYLTPVVMEGTLTYSPDFVLSGTCTTSFSTSSSNRINNIEVAAGHLNNMVIMPGQEVSVSDAIKPRTTENGYRSAGAYLNGRTVPAIGGGICQVSSTVYNAVKNSGLTVLERHPHSMPVHYLPLGLDAAISAGTKDLRFRNDYSAPVILQAYTEGKNLIVNCLVWNHDLNGRTFKLWSKETGSLSAKTYFTTYQDGEEVSTEYVGASYYMAPKPADSDAEDE</sequence>
<dbReference type="InterPro" id="IPR007391">
    <property type="entry name" value="Vancomycin_resist_VanW"/>
</dbReference>
<evidence type="ECO:0000313" key="2">
    <source>
        <dbReference type="EMBL" id="HJA93163.1"/>
    </source>
</evidence>
<keyword evidence="1" id="KW-0732">Signal</keyword>
<dbReference type="AlphaFoldDB" id="A0A9D2L011"/>
<reference evidence="2" key="2">
    <citation type="submission" date="2021-04" db="EMBL/GenBank/DDBJ databases">
        <authorList>
            <person name="Gilroy R."/>
        </authorList>
    </citation>
    <scope>NUCLEOTIDE SEQUENCE</scope>
    <source>
        <strain evidence="2">CHK179-7159</strain>
    </source>
</reference>
<evidence type="ECO:0000313" key="3">
    <source>
        <dbReference type="Proteomes" id="UP000886858"/>
    </source>
</evidence>
<protein>
    <submittedName>
        <fullName evidence="2">VanW family protein</fullName>
    </submittedName>
</protein>
<feature type="chain" id="PRO_5038636500" evidence="1">
    <location>
        <begin position="25"/>
        <end position="385"/>
    </location>
</feature>
<evidence type="ECO:0000256" key="1">
    <source>
        <dbReference type="SAM" id="SignalP"/>
    </source>
</evidence>
<organism evidence="2 3">
    <name type="scientific">Candidatus Eisenbergiella merdipullorum</name>
    <dbReference type="NCBI Taxonomy" id="2838553"/>
    <lineage>
        <taxon>Bacteria</taxon>
        <taxon>Bacillati</taxon>
        <taxon>Bacillota</taxon>
        <taxon>Clostridia</taxon>
        <taxon>Lachnospirales</taxon>
        <taxon>Lachnospiraceae</taxon>
        <taxon>Eisenbergiella</taxon>
    </lineage>
</organism>
<accession>A0A9D2L011</accession>
<gene>
    <name evidence="2" type="ORF">H9717_08650</name>
</gene>
<name>A0A9D2L011_9FIRM</name>
<feature type="signal peptide" evidence="1">
    <location>
        <begin position="1"/>
        <end position="24"/>
    </location>
</feature>
<dbReference type="PANTHER" id="PTHR35788">
    <property type="entry name" value="EXPORTED PROTEIN-RELATED"/>
    <property type="match status" value="1"/>
</dbReference>